<keyword evidence="3 6" id="KW-0489">Methyltransferase</keyword>
<dbReference type="InterPro" id="IPR004498">
    <property type="entry name" value="Ribosomal_PrmA_MeTrfase"/>
</dbReference>
<keyword evidence="2 6" id="KW-0963">Cytoplasm</keyword>
<gene>
    <name evidence="6" type="primary">prmA</name>
    <name evidence="8" type="ORF">DES49_1948</name>
</gene>
<comment type="function">
    <text evidence="6">Methylates ribosomal protein L11.</text>
</comment>
<dbReference type="Proteomes" id="UP000295830">
    <property type="component" value="Unassembled WGS sequence"/>
</dbReference>
<feature type="binding site" evidence="6">
    <location>
        <position position="233"/>
    </location>
    <ligand>
        <name>S-adenosyl-L-methionine</name>
        <dbReference type="ChEBI" id="CHEBI:59789"/>
    </ligand>
</feature>
<dbReference type="InterPro" id="IPR029063">
    <property type="entry name" value="SAM-dependent_MTases_sf"/>
</dbReference>
<dbReference type="GO" id="GO:0016279">
    <property type="term" value="F:protein-lysine N-methyltransferase activity"/>
    <property type="evidence" value="ECO:0007669"/>
    <property type="project" value="TreeGrafter"/>
</dbReference>
<keyword evidence="9" id="KW-1185">Reference proteome</keyword>
<dbReference type="PANTHER" id="PTHR43648">
    <property type="entry name" value="ELECTRON TRANSFER FLAVOPROTEIN BETA SUBUNIT LYSINE METHYLTRANSFERASE"/>
    <property type="match status" value="1"/>
</dbReference>
<dbReference type="GO" id="GO:0005829">
    <property type="term" value="C:cytosol"/>
    <property type="evidence" value="ECO:0007669"/>
    <property type="project" value="TreeGrafter"/>
</dbReference>
<reference evidence="8 9" key="1">
    <citation type="submission" date="2019-03" db="EMBL/GenBank/DDBJ databases">
        <title>Genomic Encyclopedia of Type Strains, Phase IV (KMG-IV): sequencing the most valuable type-strain genomes for metagenomic binning, comparative biology and taxonomic classification.</title>
        <authorList>
            <person name="Goeker M."/>
        </authorList>
    </citation>
    <scope>NUCLEOTIDE SEQUENCE [LARGE SCALE GENOMIC DNA]</scope>
    <source>
        <strain evidence="8 9">DSM 15505</strain>
    </source>
</reference>
<evidence type="ECO:0000313" key="9">
    <source>
        <dbReference type="Proteomes" id="UP000295830"/>
    </source>
</evidence>
<dbReference type="RefSeq" id="WP_133736212.1">
    <property type="nucleotide sequence ID" value="NZ_SOAX01000004.1"/>
</dbReference>
<keyword evidence="4 6" id="KW-0808">Transferase</keyword>
<comment type="similarity">
    <text evidence="1 6">Belongs to the methyltransferase superfamily. PrmA family.</text>
</comment>
<dbReference type="CDD" id="cd02440">
    <property type="entry name" value="AdoMet_MTases"/>
    <property type="match status" value="1"/>
</dbReference>
<proteinExistence type="inferred from homology"/>
<evidence type="ECO:0000256" key="5">
    <source>
        <dbReference type="ARBA" id="ARBA00022691"/>
    </source>
</evidence>
<feature type="region of interest" description="Disordered" evidence="7">
    <location>
        <begin position="29"/>
        <end position="49"/>
    </location>
</feature>
<dbReference type="SUPFAM" id="SSF53335">
    <property type="entry name" value="S-adenosyl-L-methionine-dependent methyltransferases"/>
    <property type="match status" value="1"/>
</dbReference>
<evidence type="ECO:0000256" key="4">
    <source>
        <dbReference type="ARBA" id="ARBA00022679"/>
    </source>
</evidence>
<keyword evidence="8" id="KW-0687">Ribonucleoprotein</keyword>
<feature type="binding site" evidence="6">
    <location>
        <position position="191"/>
    </location>
    <ligand>
        <name>S-adenosyl-L-methionine</name>
        <dbReference type="ChEBI" id="CHEBI:59789"/>
    </ligand>
</feature>
<evidence type="ECO:0000256" key="2">
    <source>
        <dbReference type="ARBA" id="ARBA00022490"/>
    </source>
</evidence>
<dbReference type="OrthoDB" id="9785995at2"/>
<organism evidence="8 9">
    <name type="scientific">Halospina denitrificans</name>
    <dbReference type="NCBI Taxonomy" id="332522"/>
    <lineage>
        <taxon>Bacteria</taxon>
        <taxon>Pseudomonadati</taxon>
        <taxon>Pseudomonadota</taxon>
        <taxon>Gammaproteobacteria</taxon>
        <taxon>Halospina</taxon>
    </lineage>
</organism>
<keyword evidence="8" id="KW-0689">Ribosomal protein</keyword>
<dbReference type="GO" id="GO:0005840">
    <property type="term" value="C:ribosome"/>
    <property type="evidence" value="ECO:0007669"/>
    <property type="project" value="UniProtKB-KW"/>
</dbReference>
<evidence type="ECO:0000256" key="7">
    <source>
        <dbReference type="SAM" id="MobiDB-lite"/>
    </source>
</evidence>
<dbReference type="GO" id="GO:0032259">
    <property type="term" value="P:methylation"/>
    <property type="evidence" value="ECO:0007669"/>
    <property type="project" value="UniProtKB-KW"/>
</dbReference>
<sequence>MPWVQLHIQSDREHAELLEELLLEAGAEAVSMEDSEDTPLYEPERGTTPLWDSTRVTGLFQGEADLESVRSQVSEAWHAATQTHLESIETELLEDREWERAWMDDFRPERFGDRLWICPSWQEPPDPEAVNLVLDPGLAFGSGTHPTTRLCLEWLDQADVRGLDLIDYGCGSGILGLAALKLGARHMVGVDNDPQALDASRDNAQRNGISDEALDLYLPEEQPSQDCSLMLANILAQPLLSLAPTLAAQVRPGGRIVLSGILSTQANSISDRYARWFSMESPTEQEGWVCITGTRYTD</sequence>
<evidence type="ECO:0000256" key="1">
    <source>
        <dbReference type="ARBA" id="ARBA00009741"/>
    </source>
</evidence>
<dbReference type="EC" id="2.1.1.-" evidence="6"/>
<evidence type="ECO:0000256" key="6">
    <source>
        <dbReference type="HAMAP-Rule" id="MF_00735"/>
    </source>
</evidence>
<dbReference type="InterPro" id="IPR050078">
    <property type="entry name" value="Ribosomal_L11_MeTrfase_PrmA"/>
</dbReference>
<feature type="binding site" evidence="6">
    <location>
        <position position="169"/>
    </location>
    <ligand>
        <name>S-adenosyl-L-methionine</name>
        <dbReference type="ChEBI" id="CHEBI:59789"/>
    </ligand>
</feature>
<dbReference type="PIRSF" id="PIRSF000401">
    <property type="entry name" value="RPL11_MTase"/>
    <property type="match status" value="1"/>
</dbReference>
<name>A0A4R7JQX2_9GAMM</name>
<dbReference type="AlphaFoldDB" id="A0A4R7JQX2"/>
<dbReference type="NCBIfam" id="TIGR00406">
    <property type="entry name" value="prmA"/>
    <property type="match status" value="1"/>
</dbReference>
<comment type="subcellular location">
    <subcellularLocation>
        <location evidence="6">Cytoplasm</location>
    </subcellularLocation>
</comment>
<dbReference type="EMBL" id="SOAX01000004">
    <property type="protein sequence ID" value="TDT40184.1"/>
    <property type="molecule type" value="Genomic_DNA"/>
</dbReference>
<comment type="caution">
    <text evidence="8">The sequence shown here is derived from an EMBL/GenBank/DDBJ whole genome shotgun (WGS) entry which is preliminary data.</text>
</comment>
<evidence type="ECO:0000313" key="8">
    <source>
        <dbReference type="EMBL" id="TDT40184.1"/>
    </source>
</evidence>
<evidence type="ECO:0000256" key="3">
    <source>
        <dbReference type="ARBA" id="ARBA00022603"/>
    </source>
</evidence>
<dbReference type="PANTHER" id="PTHR43648:SF1">
    <property type="entry name" value="ELECTRON TRANSFER FLAVOPROTEIN BETA SUBUNIT LYSINE METHYLTRANSFERASE"/>
    <property type="match status" value="1"/>
</dbReference>
<dbReference type="Gene3D" id="3.40.50.150">
    <property type="entry name" value="Vaccinia Virus protein VP39"/>
    <property type="match status" value="1"/>
</dbReference>
<protein>
    <recommendedName>
        <fullName evidence="6">Ribosomal protein L11 methyltransferase</fullName>
        <shortName evidence="6">L11 Mtase</shortName>
        <ecNumber evidence="6">2.1.1.-</ecNumber>
    </recommendedName>
</protein>
<feature type="binding site" evidence="6">
    <location>
        <position position="148"/>
    </location>
    <ligand>
        <name>S-adenosyl-L-methionine</name>
        <dbReference type="ChEBI" id="CHEBI:59789"/>
    </ligand>
</feature>
<dbReference type="HAMAP" id="MF_00735">
    <property type="entry name" value="Methyltr_PrmA"/>
    <property type="match status" value="1"/>
</dbReference>
<keyword evidence="5 6" id="KW-0949">S-adenosyl-L-methionine</keyword>
<dbReference type="Pfam" id="PF06325">
    <property type="entry name" value="PrmA"/>
    <property type="match status" value="1"/>
</dbReference>
<accession>A0A4R7JQX2</accession>
<comment type="catalytic activity">
    <reaction evidence="6">
        <text>L-lysyl-[protein] + 3 S-adenosyl-L-methionine = N(6),N(6),N(6)-trimethyl-L-lysyl-[protein] + 3 S-adenosyl-L-homocysteine + 3 H(+)</text>
        <dbReference type="Rhea" id="RHEA:54192"/>
        <dbReference type="Rhea" id="RHEA-COMP:9752"/>
        <dbReference type="Rhea" id="RHEA-COMP:13826"/>
        <dbReference type="ChEBI" id="CHEBI:15378"/>
        <dbReference type="ChEBI" id="CHEBI:29969"/>
        <dbReference type="ChEBI" id="CHEBI:57856"/>
        <dbReference type="ChEBI" id="CHEBI:59789"/>
        <dbReference type="ChEBI" id="CHEBI:61961"/>
    </reaction>
</comment>